<keyword evidence="3" id="KW-1185">Reference proteome</keyword>
<proteinExistence type="predicted"/>
<gene>
    <name evidence="2" type="ORF">Tc00.1047053511277.614</name>
</gene>
<reference evidence="2 3" key="1">
    <citation type="journal article" date="2005" name="Science">
        <title>The genome sequence of Trypanosoma cruzi, etiologic agent of Chagas disease.</title>
        <authorList>
            <person name="El-Sayed N.M."/>
            <person name="Myler P.J."/>
            <person name="Bartholomeu D.C."/>
            <person name="Nilsson D."/>
            <person name="Aggarwal G."/>
            <person name="Tran A.N."/>
            <person name="Ghedin E."/>
            <person name="Worthey E.A."/>
            <person name="Delcher A.L."/>
            <person name="Blandin G."/>
            <person name="Westenberger S.J."/>
            <person name="Caler E."/>
            <person name="Cerqueira G.C."/>
            <person name="Branche C."/>
            <person name="Haas B."/>
            <person name="Anupama A."/>
            <person name="Arner E."/>
            <person name="Aslund L."/>
            <person name="Attipoe P."/>
            <person name="Bontempi E."/>
            <person name="Bringaud F."/>
            <person name="Burton P."/>
            <person name="Cadag E."/>
            <person name="Campbell D.A."/>
            <person name="Carrington M."/>
            <person name="Crabtree J."/>
            <person name="Darban H."/>
            <person name="da Silveira J.F."/>
            <person name="de Jong P."/>
            <person name="Edwards K."/>
            <person name="Englund P.T."/>
            <person name="Fazelina G."/>
            <person name="Feldblyum T."/>
            <person name="Ferella M."/>
            <person name="Frasch A.C."/>
            <person name="Gull K."/>
            <person name="Horn D."/>
            <person name="Hou L."/>
            <person name="Huang Y."/>
            <person name="Kindlund E."/>
            <person name="Klingbeil M."/>
            <person name="Kluge S."/>
            <person name="Koo H."/>
            <person name="Lacerda D."/>
            <person name="Levin M.J."/>
            <person name="Lorenzi H."/>
            <person name="Louie T."/>
            <person name="Machado C.R."/>
            <person name="McCulloch R."/>
            <person name="McKenna A."/>
            <person name="Mizuno Y."/>
            <person name="Mottram J.C."/>
            <person name="Nelson S."/>
            <person name="Ochaya S."/>
            <person name="Osoegawa K."/>
            <person name="Pai G."/>
            <person name="Parsons M."/>
            <person name="Pentony M."/>
            <person name="Pettersson U."/>
            <person name="Pop M."/>
            <person name="Ramirez J.L."/>
            <person name="Rinta J."/>
            <person name="Robertson L."/>
            <person name="Salzberg S.L."/>
            <person name="Sanchez D.O."/>
            <person name="Seyler A."/>
            <person name="Sharma R."/>
            <person name="Shetty J."/>
            <person name="Simpson A.J."/>
            <person name="Sisk E."/>
            <person name="Tammi M.T."/>
            <person name="Tarleton R."/>
            <person name="Teixeira S."/>
            <person name="Van Aken S."/>
            <person name="Vogt C."/>
            <person name="Ward P.N."/>
            <person name="Wickstead B."/>
            <person name="Wortman J."/>
            <person name="White O."/>
            <person name="Fraser C.M."/>
            <person name="Stuart K.D."/>
            <person name="Andersson B."/>
        </authorList>
    </citation>
    <scope>NUCLEOTIDE SEQUENCE [LARGE SCALE GENOMIC DNA]</scope>
    <source>
        <strain evidence="2 3">CL Brener</strain>
    </source>
</reference>
<feature type="compositionally biased region" description="Basic residues" evidence="1">
    <location>
        <begin position="274"/>
        <end position="285"/>
    </location>
</feature>
<sequence>MYRRRPRDGKTYNLHPTAQARNLSHRPRSRGRSRAGPPSRRGPAQARTAATTTATRHRGQMPLLRPGCPQQARKEPRTEAFPAGPCPATIRRPAGFPVCGGRCGRRARVLAPMANARGVTRPQTLWKANLLWQAEKARNPIRAASSHLGGDESERRHNDRASAMGRTAQAEAIPCILRLAPCEQENGLGFHHHHLRNQGCPPTSGRRPREYDDLAATTPFQMHFLWTQGPNESGTTTPNEGPRTSQSRAAAGAKDRSTPSAPFPRQTGGEHRGIGHTHARHKHLDSKKGTTPKMEIKYPCAAKLEARREEEQTHTENSPPRWRVPPRQSAPCAQKGAHASIHYRHTVADFTMAECQAAEKAQPTRRRRPDAITIGGILPSNMRFSVLKP</sequence>
<dbReference type="EMBL" id="AAHK01000005">
    <property type="protein sequence ID" value="EAO00014.1"/>
    <property type="molecule type" value="Genomic_DNA"/>
</dbReference>
<dbReference type="KEGG" id="tcr:511277.614"/>
<feature type="region of interest" description="Disordered" evidence="1">
    <location>
        <begin position="306"/>
        <end position="331"/>
    </location>
</feature>
<evidence type="ECO:0000313" key="2">
    <source>
        <dbReference type="EMBL" id="EAO00014.1"/>
    </source>
</evidence>
<dbReference type="PaxDb" id="353153-Q4E5D2"/>
<feature type="compositionally biased region" description="Low complexity" evidence="1">
    <location>
        <begin position="34"/>
        <end position="54"/>
    </location>
</feature>
<feature type="compositionally biased region" description="Polar residues" evidence="1">
    <location>
        <begin position="228"/>
        <end position="248"/>
    </location>
</feature>
<comment type="caution">
    <text evidence="2">The sequence shown here is derived from an EMBL/GenBank/DDBJ whole genome shotgun (WGS) entry which is preliminary data.</text>
</comment>
<protein>
    <submittedName>
        <fullName evidence="2">Uncharacterized protein</fullName>
    </submittedName>
</protein>
<evidence type="ECO:0000256" key="1">
    <source>
        <dbReference type="SAM" id="MobiDB-lite"/>
    </source>
</evidence>
<dbReference type="InParanoid" id="Q4E5D2"/>
<organism evidence="2 3">
    <name type="scientific">Trypanosoma cruzi (strain CL Brener)</name>
    <dbReference type="NCBI Taxonomy" id="353153"/>
    <lineage>
        <taxon>Eukaryota</taxon>
        <taxon>Discoba</taxon>
        <taxon>Euglenozoa</taxon>
        <taxon>Kinetoplastea</taxon>
        <taxon>Metakinetoplastina</taxon>
        <taxon>Trypanosomatida</taxon>
        <taxon>Trypanosomatidae</taxon>
        <taxon>Trypanosoma</taxon>
        <taxon>Schizotrypanum</taxon>
    </lineage>
</organism>
<feature type="region of interest" description="Disordered" evidence="1">
    <location>
        <begin position="226"/>
        <end position="291"/>
    </location>
</feature>
<feature type="region of interest" description="Disordered" evidence="1">
    <location>
        <begin position="1"/>
        <end position="86"/>
    </location>
</feature>
<evidence type="ECO:0000313" key="3">
    <source>
        <dbReference type="Proteomes" id="UP000002296"/>
    </source>
</evidence>
<dbReference type="Proteomes" id="UP000002296">
    <property type="component" value="Unassembled WGS sequence"/>
</dbReference>
<dbReference type="RefSeq" id="XP_821865.1">
    <property type="nucleotide sequence ID" value="XM_816772.1"/>
</dbReference>
<dbReference type="AlphaFoldDB" id="Q4E5D2"/>
<feature type="compositionally biased region" description="Basic residues" evidence="1">
    <location>
        <begin position="23"/>
        <end position="33"/>
    </location>
</feature>
<dbReference type="GeneID" id="3554866"/>
<name>Q4E5D2_TRYCC</name>
<accession>Q4E5D2</accession>